<proteinExistence type="inferred from homology"/>
<dbReference type="PANTHER" id="PTHR30537">
    <property type="entry name" value="HTH-TYPE TRANSCRIPTIONAL REGULATOR"/>
    <property type="match status" value="1"/>
</dbReference>
<dbReference type="InterPro" id="IPR036388">
    <property type="entry name" value="WH-like_DNA-bd_sf"/>
</dbReference>
<dbReference type="GO" id="GO:0003700">
    <property type="term" value="F:DNA-binding transcription factor activity"/>
    <property type="evidence" value="ECO:0007669"/>
    <property type="project" value="InterPro"/>
</dbReference>
<dbReference type="FunFam" id="1.10.10.10:FF:000001">
    <property type="entry name" value="LysR family transcriptional regulator"/>
    <property type="match status" value="1"/>
</dbReference>
<dbReference type="Gene3D" id="3.40.190.290">
    <property type="match status" value="1"/>
</dbReference>
<dbReference type="GO" id="GO:0006351">
    <property type="term" value="P:DNA-templated transcription"/>
    <property type="evidence" value="ECO:0007669"/>
    <property type="project" value="TreeGrafter"/>
</dbReference>
<dbReference type="Proteomes" id="UP000272412">
    <property type="component" value="Unassembled WGS sequence"/>
</dbReference>
<dbReference type="Pfam" id="PF03466">
    <property type="entry name" value="LysR_substrate"/>
    <property type="match status" value="1"/>
</dbReference>
<evidence type="ECO:0000259" key="5">
    <source>
        <dbReference type="PROSITE" id="PS50931"/>
    </source>
</evidence>
<dbReference type="OrthoDB" id="8678019at2"/>
<protein>
    <submittedName>
        <fullName evidence="6">LysR family transcriptional regulator</fullName>
    </submittedName>
</protein>
<dbReference type="InterPro" id="IPR005119">
    <property type="entry name" value="LysR_subst-bd"/>
</dbReference>
<evidence type="ECO:0000313" key="6">
    <source>
        <dbReference type="EMBL" id="RPD87412.1"/>
    </source>
</evidence>
<evidence type="ECO:0000256" key="1">
    <source>
        <dbReference type="ARBA" id="ARBA00009437"/>
    </source>
</evidence>
<dbReference type="InterPro" id="IPR058163">
    <property type="entry name" value="LysR-type_TF_proteobact-type"/>
</dbReference>
<comment type="caution">
    <text evidence="6">The sequence shown here is derived from an EMBL/GenBank/DDBJ whole genome shotgun (WGS) entry which is preliminary data.</text>
</comment>
<evidence type="ECO:0000256" key="3">
    <source>
        <dbReference type="ARBA" id="ARBA00023125"/>
    </source>
</evidence>
<dbReference type="Gene3D" id="1.10.10.10">
    <property type="entry name" value="Winged helix-like DNA-binding domain superfamily/Winged helix DNA-binding domain"/>
    <property type="match status" value="1"/>
</dbReference>
<dbReference type="SUPFAM" id="SSF46785">
    <property type="entry name" value="Winged helix' DNA-binding domain"/>
    <property type="match status" value="1"/>
</dbReference>
<dbReference type="EMBL" id="RPFL01000013">
    <property type="protein sequence ID" value="RPD87412.1"/>
    <property type="molecule type" value="Genomic_DNA"/>
</dbReference>
<evidence type="ECO:0000313" key="7">
    <source>
        <dbReference type="Proteomes" id="UP000272412"/>
    </source>
</evidence>
<keyword evidence="3" id="KW-0238">DNA-binding</keyword>
<reference evidence="6 7" key="1">
    <citation type="submission" date="2018-11" db="EMBL/GenBank/DDBJ databases">
        <title>Neisseria weixii sp. nov. isolated from the rectal contents of plateau pika (Ochotona cruzoniae).</title>
        <authorList>
            <person name="Zhang G."/>
        </authorList>
    </citation>
    <scope>NUCLEOTIDE SEQUENCE [LARGE SCALE GENOMIC DNA]</scope>
    <source>
        <strain evidence="6 7">10009</strain>
    </source>
</reference>
<feature type="domain" description="HTH lysR-type" evidence="5">
    <location>
        <begin position="1"/>
        <end position="59"/>
    </location>
</feature>
<keyword evidence="2" id="KW-0805">Transcription regulation</keyword>
<dbReference type="InterPro" id="IPR000847">
    <property type="entry name" value="LysR_HTH_N"/>
</dbReference>
<dbReference type="PROSITE" id="PS50931">
    <property type="entry name" value="HTH_LYSR"/>
    <property type="match status" value="1"/>
</dbReference>
<gene>
    <name evidence="6" type="ORF">EGK74_05850</name>
</gene>
<keyword evidence="4" id="KW-0804">Transcription</keyword>
<dbReference type="Pfam" id="PF00126">
    <property type="entry name" value="HTH_1"/>
    <property type="match status" value="1"/>
</dbReference>
<dbReference type="AlphaFoldDB" id="A0A3N4MU30"/>
<keyword evidence="7" id="KW-1185">Reference proteome</keyword>
<sequence length="294" mass="32730">MEHLKLIAIFNAVLKHGSMNAAAQHLNMTASAVSQHIQKLEKHYQIKLLNRTTRSLAPTEEGRILWQYAQRLADLAAQTEQAMQNLRAEPAGDVRITLPDGYVQTPVIRQTIALLREHYPSIRLILIEDNRLSDLHADYSPDIAIRAVPEPDDDRLIARPLAHWPTMICASPDYLSHHPIATPQDLSQAHWLNFQDSVLLDTLKQLGLPKVLPPNRTDCLNHSVTARELVRVGLGLAVLLAGDVAPYIADGSLVQVLPHHPLPVRTIYAVTAYRGQSAKIRVVLETLSQCFAAQ</sequence>
<dbReference type="CDD" id="cd08422">
    <property type="entry name" value="PBP2_CrgA_like"/>
    <property type="match status" value="1"/>
</dbReference>
<dbReference type="InterPro" id="IPR036390">
    <property type="entry name" value="WH_DNA-bd_sf"/>
</dbReference>
<dbReference type="KEGG" id="nwx:CGZ65_02680"/>
<dbReference type="SUPFAM" id="SSF53850">
    <property type="entry name" value="Periplasmic binding protein-like II"/>
    <property type="match status" value="1"/>
</dbReference>
<evidence type="ECO:0000256" key="2">
    <source>
        <dbReference type="ARBA" id="ARBA00023015"/>
    </source>
</evidence>
<dbReference type="RefSeq" id="WP_096294719.1">
    <property type="nucleotide sequence ID" value="NZ_CP023429.1"/>
</dbReference>
<comment type="similarity">
    <text evidence="1">Belongs to the LysR transcriptional regulatory family.</text>
</comment>
<name>A0A3N4MU30_9NEIS</name>
<evidence type="ECO:0000256" key="4">
    <source>
        <dbReference type="ARBA" id="ARBA00023163"/>
    </source>
</evidence>
<organism evidence="6 7">
    <name type="scientific">Neisseria weixii</name>
    <dbReference type="NCBI Taxonomy" id="1853276"/>
    <lineage>
        <taxon>Bacteria</taxon>
        <taxon>Pseudomonadati</taxon>
        <taxon>Pseudomonadota</taxon>
        <taxon>Betaproteobacteria</taxon>
        <taxon>Neisseriales</taxon>
        <taxon>Neisseriaceae</taxon>
        <taxon>Neisseria</taxon>
    </lineage>
</organism>
<dbReference type="GO" id="GO:0043565">
    <property type="term" value="F:sequence-specific DNA binding"/>
    <property type="evidence" value="ECO:0007669"/>
    <property type="project" value="TreeGrafter"/>
</dbReference>
<dbReference type="PANTHER" id="PTHR30537:SF30">
    <property type="entry name" value="TRANSCRIPTIONAL REGULATOR-RELATED"/>
    <property type="match status" value="1"/>
</dbReference>
<accession>A0A3N4MU30</accession>